<gene>
    <name evidence="1" type="ORF">SAMN05216241_10985</name>
</gene>
<organism evidence="1 2">
    <name type="scientific">Limimonas halophila</name>
    <dbReference type="NCBI Taxonomy" id="1082479"/>
    <lineage>
        <taxon>Bacteria</taxon>
        <taxon>Pseudomonadati</taxon>
        <taxon>Pseudomonadota</taxon>
        <taxon>Alphaproteobacteria</taxon>
        <taxon>Rhodospirillales</taxon>
        <taxon>Rhodovibrionaceae</taxon>
        <taxon>Limimonas</taxon>
    </lineage>
</organism>
<dbReference type="PANTHER" id="PTHR12725">
    <property type="entry name" value="HALOACID DEHALOGENASE-LIKE HYDROLASE"/>
    <property type="match status" value="1"/>
</dbReference>
<dbReference type="PANTHER" id="PTHR12725:SF117">
    <property type="entry name" value="HALOACID DEHALOGENASE-LIKE HYDROLASE"/>
    <property type="match status" value="1"/>
</dbReference>
<dbReference type="InterPro" id="IPR010237">
    <property type="entry name" value="Pyr-5-nucltdase"/>
</dbReference>
<dbReference type="NCBIfam" id="TIGR01993">
    <property type="entry name" value="Pyr-5-nucltdase"/>
    <property type="match status" value="1"/>
</dbReference>
<dbReference type="Proteomes" id="UP000199415">
    <property type="component" value="Unassembled WGS sequence"/>
</dbReference>
<dbReference type="PRINTS" id="PR00413">
    <property type="entry name" value="HADHALOGNASE"/>
</dbReference>
<dbReference type="Pfam" id="PF00702">
    <property type="entry name" value="Hydrolase"/>
    <property type="match status" value="1"/>
</dbReference>
<dbReference type="SFLD" id="SFLDS00003">
    <property type="entry name" value="Haloacid_Dehalogenase"/>
    <property type="match status" value="1"/>
</dbReference>
<dbReference type="Gene3D" id="3.40.50.1000">
    <property type="entry name" value="HAD superfamily/HAD-like"/>
    <property type="match status" value="1"/>
</dbReference>
<accession>A0A1G7TJC4</accession>
<dbReference type="SUPFAM" id="SSF56784">
    <property type="entry name" value="HAD-like"/>
    <property type="match status" value="1"/>
</dbReference>
<evidence type="ECO:0000313" key="1">
    <source>
        <dbReference type="EMBL" id="SDG34630.1"/>
    </source>
</evidence>
<dbReference type="NCBIfam" id="TIGR01509">
    <property type="entry name" value="HAD-SF-IA-v3"/>
    <property type="match status" value="1"/>
</dbReference>
<dbReference type="RefSeq" id="WP_090021003.1">
    <property type="nucleotide sequence ID" value="NZ_FNCE01000009.1"/>
</dbReference>
<protein>
    <submittedName>
        <fullName evidence="1">Putative hydrolase of the HAD superfamily</fullName>
    </submittedName>
</protein>
<sequence length="225" mass="25085">MAGEAASVPVWVFDLDNTLYPASSRLFDQVDARMGAFVQDALGIADRDEARRIQKQYLREHGTTLRGLMDRHGVDPDAFMAYVHDIDLSPLAPDPALDAALSALAGRKLIFTNGPEAHASAVLHRLGIARHFEALVDFAATGHRPKPDRRAYTALIERHGVAPERAVFLDDMPRNLAPAAELGMTTVWVENDSRWARLDHTGEEPFIHHRTRDLVGWLQRRTRAA</sequence>
<dbReference type="AlphaFoldDB" id="A0A1G7TJC4"/>
<reference evidence="1 2" key="1">
    <citation type="submission" date="2016-10" db="EMBL/GenBank/DDBJ databases">
        <authorList>
            <person name="de Groot N.N."/>
        </authorList>
    </citation>
    <scope>NUCLEOTIDE SEQUENCE [LARGE SCALE GENOMIC DNA]</scope>
    <source>
        <strain evidence="1 2">DSM 25584</strain>
    </source>
</reference>
<dbReference type="InterPro" id="IPR023214">
    <property type="entry name" value="HAD_sf"/>
</dbReference>
<dbReference type="OrthoDB" id="9803141at2"/>
<dbReference type="EMBL" id="FNCE01000009">
    <property type="protein sequence ID" value="SDG34630.1"/>
    <property type="molecule type" value="Genomic_DNA"/>
</dbReference>
<dbReference type="STRING" id="1082479.SAMN05216241_10985"/>
<keyword evidence="1" id="KW-0378">Hydrolase</keyword>
<dbReference type="SFLD" id="SFLDG01132">
    <property type="entry name" value="C1.5.3:_5'-Nucleotidase_Like"/>
    <property type="match status" value="1"/>
</dbReference>
<proteinExistence type="predicted"/>
<name>A0A1G7TJC4_9PROT</name>
<dbReference type="Gene3D" id="1.10.150.450">
    <property type="match status" value="1"/>
</dbReference>
<dbReference type="InterPro" id="IPR036412">
    <property type="entry name" value="HAD-like_sf"/>
</dbReference>
<evidence type="ECO:0000313" key="2">
    <source>
        <dbReference type="Proteomes" id="UP000199415"/>
    </source>
</evidence>
<dbReference type="GO" id="GO:0016787">
    <property type="term" value="F:hydrolase activity"/>
    <property type="evidence" value="ECO:0007669"/>
    <property type="project" value="UniProtKB-KW"/>
</dbReference>
<keyword evidence="2" id="KW-1185">Reference proteome</keyword>
<dbReference type="InterPro" id="IPR006439">
    <property type="entry name" value="HAD-SF_hydro_IA"/>
</dbReference>
<dbReference type="SFLD" id="SFLDG01129">
    <property type="entry name" value="C1.5:_HAD__Beta-PGM__Phosphata"/>
    <property type="match status" value="1"/>
</dbReference>